<dbReference type="SUPFAM" id="SSF51395">
    <property type="entry name" value="FMN-linked oxidoreductases"/>
    <property type="match status" value="1"/>
</dbReference>
<comment type="cofactor">
    <cofactor evidence="1">
        <name>FMN</name>
        <dbReference type="ChEBI" id="CHEBI:58210"/>
    </cofactor>
</comment>
<dbReference type="Gene3D" id="3.20.20.70">
    <property type="entry name" value="Aldolase class I"/>
    <property type="match status" value="1"/>
</dbReference>
<evidence type="ECO:0000256" key="3">
    <source>
        <dbReference type="ARBA" id="ARBA00023002"/>
    </source>
</evidence>
<dbReference type="OrthoDB" id="1663137at2759"/>
<keyword evidence="6" id="KW-1185">Reference proteome</keyword>
<organism evidence="5 6">
    <name type="scientific">Andalucia godoyi</name>
    <name type="common">Flagellate</name>
    <dbReference type="NCBI Taxonomy" id="505711"/>
    <lineage>
        <taxon>Eukaryota</taxon>
        <taxon>Discoba</taxon>
        <taxon>Jakobida</taxon>
        <taxon>Andalucina</taxon>
        <taxon>Andaluciidae</taxon>
        <taxon>Andalucia</taxon>
    </lineage>
</organism>
<dbReference type="PANTHER" id="PTHR22893:SF91">
    <property type="entry name" value="NADPH DEHYDROGENASE 2-RELATED"/>
    <property type="match status" value="1"/>
</dbReference>
<evidence type="ECO:0000313" key="6">
    <source>
        <dbReference type="Proteomes" id="UP000799049"/>
    </source>
</evidence>
<evidence type="ECO:0000313" key="5">
    <source>
        <dbReference type="EMBL" id="KAF0852428.1"/>
    </source>
</evidence>
<keyword evidence="3" id="KW-0560">Oxidoreductase</keyword>
<reference evidence="5" key="1">
    <citation type="submission" date="2019-09" db="EMBL/GenBank/DDBJ databases">
        <title>The Mitochondrial Proteome of the Jakobid, Andalucia godoyi, a Protist With the Most Gene-Rich and Bacteria-Like Mitochondrial Genome.</title>
        <authorList>
            <person name="Gray M.W."/>
            <person name="Burger G."/>
            <person name="Derelle R."/>
            <person name="Klimes V."/>
            <person name="Leger M."/>
            <person name="Sarrasin M."/>
            <person name="Vlcek C."/>
            <person name="Roger A.J."/>
            <person name="Elias M."/>
            <person name="Lang B.F."/>
        </authorList>
    </citation>
    <scope>NUCLEOTIDE SEQUENCE</scope>
    <source>
        <strain evidence="5">And28</strain>
    </source>
</reference>
<accession>A0A8K0AH43</accession>
<dbReference type="GO" id="GO:0010181">
    <property type="term" value="F:FMN binding"/>
    <property type="evidence" value="ECO:0007669"/>
    <property type="project" value="InterPro"/>
</dbReference>
<dbReference type="EMBL" id="VRVR01000038">
    <property type="protein sequence ID" value="KAF0852428.1"/>
    <property type="molecule type" value="Genomic_DNA"/>
</dbReference>
<dbReference type="InterPro" id="IPR001155">
    <property type="entry name" value="OxRdtase_FMN_N"/>
</dbReference>
<dbReference type="CDD" id="cd02933">
    <property type="entry name" value="OYE_like_FMN"/>
    <property type="match status" value="1"/>
</dbReference>
<dbReference type="GO" id="GO:0005829">
    <property type="term" value="C:cytosol"/>
    <property type="evidence" value="ECO:0007669"/>
    <property type="project" value="UniProtKB-ARBA"/>
</dbReference>
<proteinExistence type="inferred from homology"/>
<dbReference type="FunFam" id="3.20.20.70:FF:000059">
    <property type="entry name" value="N-ethylmaleimide reductase, FMN-linked"/>
    <property type="match status" value="1"/>
</dbReference>
<sequence length="357" mass="38128">MSLFQSIKVGALTLPNRIVMAPMTRGRANGDGVPHPRMAVYYAQRASAGLLITEGVFISPQAVGWVNAPGIYTDAQIEGWKSVTNAVHEKNGRIFLQLWHMGRVSHPNFQNGSLPVGPSAIAAEGETFTPAGKCAYVTPHELTASEIAQTVADFAQAAKNAIAAGFDGVEIHGANGYLVDEFIRDGSNKRTDEFGGSIEKRWKFPLQVVQAVVNAVGAEKTAIRLSPVGGYNTMSDSDPQATFTYGVSQLNKFGLAFLHVLEAGPGHMMYNENAPVVHPHLRKAFQGPFLLNGGQTKDSAEAAMASGAADFISFGVPFLANPDLVNRLKKGDALAMPDFAKLYGGDESGYTDYPALE</sequence>
<dbReference type="Pfam" id="PF00724">
    <property type="entry name" value="Oxidored_FMN"/>
    <property type="match status" value="1"/>
</dbReference>
<gene>
    <name evidence="5" type="ORF">ANDGO_05910</name>
</gene>
<protein>
    <submittedName>
        <fullName evidence="5">Mitochondrial alkene reductase (12-oxophytodienoic acid reductase)</fullName>
    </submittedName>
</protein>
<feature type="domain" description="NADH:flavin oxidoreductase/NADH oxidase N-terminal" evidence="4">
    <location>
        <begin position="2"/>
        <end position="332"/>
    </location>
</feature>
<name>A0A8K0AH43_ANDGO</name>
<dbReference type="InterPro" id="IPR013785">
    <property type="entry name" value="Aldolase_TIM"/>
</dbReference>
<dbReference type="PANTHER" id="PTHR22893">
    <property type="entry name" value="NADH OXIDOREDUCTASE-RELATED"/>
    <property type="match status" value="1"/>
</dbReference>
<dbReference type="Proteomes" id="UP000799049">
    <property type="component" value="Unassembled WGS sequence"/>
</dbReference>
<comment type="caution">
    <text evidence="5">The sequence shown here is derived from an EMBL/GenBank/DDBJ whole genome shotgun (WGS) entry which is preliminary data.</text>
</comment>
<evidence type="ECO:0000256" key="1">
    <source>
        <dbReference type="ARBA" id="ARBA00001917"/>
    </source>
</evidence>
<dbReference type="GO" id="GO:0016628">
    <property type="term" value="F:oxidoreductase activity, acting on the CH-CH group of donors, NAD or NADP as acceptor"/>
    <property type="evidence" value="ECO:0007669"/>
    <property type="project" value="UniProtKB-ARBA"/>
</dbReference>
<comment type="similarity">
    <text evidence="2">Belongs to the NADH:flavin oxidoreductase/NADH oxidase family.</text>
</comment>
<dbReference type="AlphaFoldDB" id="A0A8K0AH43"/>
<evidence type="ECO:0000259" key="4">
    <source>
        <dbReference type="Pfam" id="PF00724"/>
    </source>
</evidence>
<dbReference type="InterPro" id="IPR045247">
    <property type="entry name" value="Oye-like"/>
</dbReference>
<evidence type="ECO:0000256" key="2">
    <source>
        <dbReference type="ARBA" id="ARBA00005979"/>
    </source>
</evidence>